<reference evidence="1" key="1">
    <citation type="submission" date="2019-08" db="EMBL/GenBank/DDBJ databases">
        <authorList>
            <person name="Kucharzyk K."/>
            <person name="Murdoch R.W."/>
            <person name="Higgins S."/>
            <person name="Loffler F."/>
        </authorList>
    </citation>
    <scope>NUCLEOTIDE SEQUENCE</scope>
</reference>
<dbReference type="AlphaFoldDB" id="A0A645AZ27"/>
<evidence type="ECO:0000313" key="1">
    <source>
        <dbReference type="EMBL" id="MPM58430.1"/>
    </source>
</evidence>
<proteinExistence type="predicted"/>
<sequence length="140" mass="16120">MDEWYQDRASARELVQGDWQDWGDLKLDLEAATIKIQGSVGWLAIPATVSTHIGEEGYENYIQFMRTYLDSSDLSAKQKLHFLLRGGTNTLYELNRGENFVWALRFTAVVVHSAEGWRFAQMNFSFSTVYFPDVRLLDVS</sequence>
<accession>A0A645AZ27</accession>
<dbReference type="EMBL" id="VSSQ01016757">
    <property type="protein sequence ID" value="MPM58430.1"/>
    <property type="molecule type" value="Genomic_DNA"/>
</dbReference>
<comment type="caution">
    <text evidence="1">The sequence shown here is derived from an EMBL/GenBank/DDBJ whole genome shotgun (WGS) entry which is preliminary data.</text>
</comment>
<gene>
    <name evidence="1" type="ORF">SDC9_105261</name>
</gene>
<organism evidence="1">
    <name type="scientific">bioreactor metagenome</name>
    <dbReference type="NCBI Taxonomy" id="1076179"/>
    <lineage>
        <taxon>unclassified sequences</taxon>
        <taxon>metagenomes</taxon>
        <taxon>ecological metagenomes</taxon>
    </lineage>
</organism>
<name>A0A645AZ27_9ZZZZ</name>
<protein>
    <submittedName>
        <fullName evidence="1">Uncharacterized protein</fullName>
    </submittedName>
</protein>